<feature type="transmembrane region" description="Helical" evidence="7">
    <location>
        <begin position="216"/>
        <end position="238"/>
    </location>
</feature>
<keyword evidence="5 7" id="KW-1133">Transmembrane helix</keyword>
<dbReference type="PANTHER" id="PTHR39087">
    <property type="entry name" value="UPF0104 MEMBRANE PROTEIN MJ1595"/>
    <property type="match status" value="1"/>
</dbReference>
<protein>
    <recommendedName>
        <fullName evidence="10">Phosphatidylglycerol lysyltransferase</fullName>
    </recommendedName>
</protein>
<dbReference type="Pfam" id="PF03706">
    <property type="entry name" value="LPG_synthase_TM"/>
    <property type="match status" value="1"/>
</dbReference>
<keyword evidence="9" id="KW-1185">Reference proteome</keyword>
<keyword evidence="3" id="KW-1003">Cell membrane</keyword>
<accession>A0ABU3VMQ9</accession>
<feature type="transmembrane region" description="Helical" evidence="7">
    <location>
        <begin position="38"/>
        <end position="59"/>
    </location>
</feature>
<evidence type="ECO:0000256" key="2">
    <source>
        <dbReference type="ARBA" id="ARBA00011061"/>
    </source>
</evidence>
<comment type="subcellular location">
    <subcellularLocation>
        <location evidence="1">Cell membrane</location>
        <topology evidence="1">Multi-pass membrane protein</topology>
    </subcellularLocation>
</comment>
<dbReference type="Proteomes" id="UP001272052">
    <property type="component" value="Unassembled WGS sequence"/>
</dbReference>
<feature type="transmembrane region" description="Helical" evidence="7">
    <location>
        <begin position="153"/>
        <end position="174"/>
    </location>
</feature>
<evidence type="ECO:0000256" key="4">
    <source>
        <dbReference type="ARBA" id="ARBA00022692"/>
    </source>
</evidence>
<dbReference type="InterPro" id="IPR022791">
    <property type="entry name" value="L-PG_synthase/AglD"/>
</dbReference>
<comment type="similarity">
    <text evidence="2">Belongs to the UPF0104 family.</text>
</comment>
<feature type="transmembrane region" description="Helical" evidence="7">
    <location>
        <begin position="292"/>
        <end position="317"/>
    </location>
</feature>
<evidence type="ECO:0000256" key="5">
    <source>
        <dbReference type="ARBA" id="ARBA00022989"/>
    </source>
</evidence>
<organism evidence="8 9">
    <name type="scientific">Methanimicrococcus hacksteinii</name>
    <dbReference type="NCBI Taxonomy" id="3028293"/>
    <lineage>
        <taxon>Archaea</taxon>
        <taxon>Methanobacteriati</taxon>
        <taxon>Methanobacteriota</taxon>
        <taxon>Stenosarchaea group</taxon>
        <taxon>Methanomicrobia</taxon>
        <taxon>Methanosarcinales</taxon>
        <taxon>Methanosarcinaceae</taxon>
        <taxon>Methanimicrococcus</taxon>
    </lineage>
</organism>
<reference evidence="8 9" key="1">
    <citation type="submission" date="2023-06" db="EMBL/GenBank/DDBJ databases">
        <title>Genome sequence of Methanimicrococcus sp. At1.</title>
        <authorList>
            <person name="Protasov E."/>
            <person name="Platt K."/>
            <person name="Poehlein A."/>
            <person name="Daniel R."/>
            <person name="Brune A."/>
        </authorList>
    </citation>
    <scope>NUCLEOTIDE SEQUENCE [LARGE SCALE GENOMIC DNA]</scope>
    <source>
        <strain evidence="8 9">At1</strain>
    </source>
</reference>
<dbReference type="PANTHER" id="PTHR39087:SF2">
    <property type="entry name" value="UPF0104 MEMBRANE PROTEIN MJ1595"/>
    <property type="match status" value="1"/>
</dbReference>
<name>A0ABU3VMQ9_9EURY</name>
<evidence type="ECO:0000256" key="3">
    <source>
        <dbReference type="ARBA" id="ARBA00022475"/>
    </source>
</evidence>
<proteinExistence type="inferred from homology"/>
<evidence type="ECO:0008006" key="10">
    <source>
        <dbReference type="Google" id="ProtNLM"/>
    </source>
</evidence>
<dbReference type="NCBIfam" id="TIGR00374">
    <property type="entry name" value="flippase-like domain"/>
    <property type="match status" value="1"/>
</dbReference>
<evidence type="ECO:0000313" key="8">
    <source>
        <dbReference type="EMBL" id="MDV0444677.1"/>
    </source>
</evidence>
<keyword evidence="6 7" id="KW-0472">Membrane</keyword>
<gene>
    <name evidence="8" type="ORF">MmiAt1_02110</name>
</gene>
<evidence type="ECO:0000256" key="6">
    <source>
        <dbReference type="ARBA" id="ARBA00023136"/>
    </source>
</evidence>
<comment type="caution">
    <text evidence="8">The sequence shown here is derived from an EMBL/GenBank/DDBJ whole genome shotgun (WGS) entry which is preliminary data.</text>
</comment>
<evidence type="ECO:0000256" key="7">
    <source>
        <dbReference type="SAM" id="Phobius"/>
    </source>
</evidence>
<feature type="transmembrane region" description="Helical" evidence="7">
    <location>
        <begin position="244"/>
        <end position="261"/>
    </location>
</feature>
<feature type="transmembrane region" description="Helical" evidence="7">
    <location>
        <begin position="9"/>
        <end position="26"/>
    </location>
</feature>
<sequence>MNRKQFFKIILWIIILLLFAVLLRSMNLSEIIDSLKSITLPLLLLLAGLQLLTQLLLNYQWCHIAGAMGLKAKFWKMFYINCKGTLTEAITPGAKVGGEVVRGYLFKSEFGCSTADAASLVAIQKIISVGSLILLNLIALLFLPASVSFLTPVLKIVLFLVMAAVLILFILLLFRPQILSDKLASYDFKRPILQKLQKGLIEFSEHAQKIRNGKTLLFQLALSVFIWALFPFKLAILAGRYQSGISPLAILGATLTAYFIAMIPVSPGGLGVFEVTLSSLLIMFGLTSEQAVITAVVFRFFTFWFVILYSLAVIFFYDVYHKIKKSRAEKKQSVSVQSVSDS</sequence>
<dbReference type="EMBL" id="JAWDKC010000007">
    <property type="protein sequence ID" value="MDV0444677.1"/>
    <property type="molecule type" value="Genomic_DNA"/>
</dbReference>
<evidence type="ECO:0000256" key="1">
    <source>
        <dbReference type="ARBA" id="ARBA00004651"/>
    </source>
</evidence>
<evidence type="ECO:0000313" key="9">
    <source>
        <dbReference type="Proteomes" id="UP001272052"/>
    </source>
</evidence>
<keyword evidence="4 7" id="KW-0812">Transmembrane</keyword>
<feature type="transmembrane region" description="Helical" evidence="7">
    <location>
        <begin position="268"/>
        <end position="286"/>
    </location>
</feature>
<feature type="transmembrane region" description="Helical" evidence="7">
    <location>
        <begin position="126"/>
        <end position="147"/>
    </location>
</feature>